<proteinExistence type="predicted"/>
<feature type="compositionally biased region" description="Low complexity" evidence="1">
    <location>
        <begin position="629"/>
        <end position="640"/>
    </location>
</feature>
<feature type="region of interest" description="Disordered" evidence="1">
    <location>
        <begin position="395"/>
        <end position="488"/>
    </location>
</feature>
<feature type="compositionally biased region" description="Polar residues" evidence="1">
    <location>
        <begin position="403"/>
        <end position="413"/>
    </location>
</feature>
<feature type="region of interest" description="Disordered" evidence="1">
    <location>
        <begin position="47"/>
        <end position="70"/>
    </location>
</feature>
<feature type="compositionally biased region" description="Gly residues" evidence="1">
    <location>
        <begin position="211"/>
        <end position="227"/>
    </location>
</feature>
<feature type="compositionally biased region" description="Gly residues" evidence="1">
    <location>
        <begin position="240"/>
        <end position="250"/>
    </location>
</feature>
<sequence>MLSGSPAERATYAPYQALEIPAAVSNSASSHVRWVICLREDAQPSRVSGLREPLWGPSDPDRGDPPPPAVNAALPARDLFLDVISEDGTPLSRPAVPGEGGETPAQLVSQPRGTALLDVGGCAVIDIEAASLPLSSDFGGALRLVAVFQGRRAAISTPLVVTAAADTPSFARAEAASVPRDGFASMVHVGMSLVHALRKRLRAQGRAIGPSMGGGPRGSAPGGGSAGGTSASASARAGEGSDGVGSGLGTGPSAAGQHPNPSHAAVGHCSSGHAGFPPRMIEGSDSVVEVLDWIAAAVKVAVAKRAAEAMAMSSIMDFGGAETASAAAAPSAPSPASPSAIDNRALREGFGHGTAVEAAGASGQAQGSHATPAGETARAPHLQAAHAVDPVRAASTMAVAKSRTPSPASQWQVMLQGPASQAQGQSSPSPSGQDACSPDSSSSKPSAGSSWRPDATPNPARAVRGPKNPIVPPQAVPMPPTTGVETSDRDEAFLGGAVSSAGSLPRDQSALQAGWVRGHAAHTPSPHLAAAGGAPYAFQARSSGDSSFEDYPSSPDSSSYWHRLSSREYVSTTVAALIQALGFERFKTGNLGRDLALVYLHLKPTAQARTGARLAGPRVLSTTVPRPDAPSSPGAAAPSSFTGDAPPSLNADAPEAATFGCGQADRERAGAPRVLIRLASVGKHKLESEAAKRLRARLISGSVDLSDPTVMTHKSGAAKRRRSALRALITSVLAAAFACGLIDASVLSAPAVRRASSTRRRSATVSSGDYPEFDSDRESSARAKHSAGGADPHLHRLHRGVPPSHVGQMHPAPSAMPAMPGAVQVVYANDPRLAAGGPWGTAYVVDPFAQFPHGMAGSAGHHGGMFQHPQHGMPGPGAGEALAQHAYVGMPAHSGPGATMSSGSVASSMRRDMSKLQAAEAQAIAEQQAAELEACKSADDEFKVEALDRSTSAAYAAAEAARQAVFEDSADAAARARPLHSDFAMDRGPSSWQVPEGRGRSQTPVGIGLPSRAASKQAGGDFHDGQRGTSGRDDSAFRSHRRILPGATGPKIPPPPSFMGTAIDNVGDEDRVASRLLQERPRQQLESGLQFRGASTAHALPSALPPQYPGEHFASSYGAGTRRAAMPSVGVHPRGVPMQHLAAQLAGRMQGDGYGFPLPHAMGGHQQHQPLEQQEPPALQFRGGHRGGMTTQHSAQAPRGHPPGSAPMAGSMAWFAHPSEMRRHPAEEMMVHARMPSAMPPPSSFPESSHFAAGPSAIYSGHAGRAAQSVSGASASTGLRAPEMDSPWVRPAIAPPSIYHTTLPQHGGDSTNHR</sequence>
<feature type="compositionally biased region" description="Low complexity" evidence="1">
    <location>
        <begin position="358"/>
        <end position="368"/>
    </location>
</feature>
<feature type="compositionally biased region" description="Low complexity" evidence="1">
    <location>
        <begin position="228"/>
        <end position="238"/>
    </location>
</feature>
<dbReference type="OrthoDB" id="10392878at2759"/>
<feature type="compositionally biased region" description="Pro residues" evidence="1">
    <location>
        <begin position="469"/>
        <end position="480"/>
    </location>
</feature>
<feature type="region of interest" description="Disordered" evidence="1">
    <location>
        <begin position="1183"/>
        <end position="1210"/>
    </location>
</feature>
<dbReference type="EMBL" id="VLTO01000040">
    <property type="protein sequence ID" value="KAA0172908.1"/>
    <property type="molecule type" value="Genomic_DNA"/>
</dbReference>
<evidence type="ECO:0000313" key="3">
    <source>
        <dbReference type="Proteomes" id="UP000322899"/>
    </source>
</evidence>
<accession>A0A5A8E6G0</accession>
<evidence type="ECO:0000256" key="1">
    <source>
        <dbReference type="SAM" id="MobiDB-lite"/>
    </source>
</evidence>
<evidence type="ECO:0000313" key="2">
    <source>
        <dbReference type="EMBL" id="KAA0172908.1"/>
    </source>
</evidence>
<feature type="region of interest" description="Disordered" evidence="1">
    <location>
        <begin position="621"/>
        <end position="649"/>
    </location>
</feature>
<reference evidence="2 3" key="1">
    <citation type="submission" date="2019-07" db="EMBL/GenBank/DDBJ databases">
        <title>Genomes of Cafeteria roenbergensis.</title>
        <authorList>
            <person name="Fischer M.G."/>
            <person name="Hackl T."/>
            <person name="Roman M."/>
        </authorList>
    </citation>
    <scope>NUCLEOTIDE SEQUENCE [LARGE SCALE GENOMIC DNA]</scope>
    <source>
        <strain evidence="2 3">E4-10P</strain>
    </source>
</reference>
<feature type="compositionally biased region" description="Basic and acidic residues" evidence="1">
    <location>
        <begin position="1021"/>
        <end position="1036"/>
    </location>
</feature>
<feature type="region of interest" description="Disordered" evidence="1">
    <location>
        <begin position="752"/>
        <end position="796"/>
    </location>
</feature>
<name>A0A5A8E6G0_CAFRO</name>
<feature type="compositionally biased region" description="Low complexity" evidence="1">
    <location>
        <begin position="416"/>
        <end position="450"/>
    </location>
</feature>
<dbReference type="Proteomes" id="UP000322899">
    <property type="component" value="Unassembled WGS sequence"/>
</dbReference>
<comment type="caution">
    <text evidence="2">The sequence shown here is derived from an EMBL/GenBank/DDBJ whole genome shotgun (WGS) entry which is preliminary data.</text>
</comment>
<feature type="region of interest" description="Disordered" evidence="1">
    <location>
        <begin position="982"/>
        <end position="1036"/>
    </location>
</feature>
<feature type="region of interest" description="Disordered" evidence="1">
    <location>
        <begin position="358"/>
        <end position="382"/>
    </location>
</feature>
<organism evidence="2 3">
    <name type="scientific">Cafeteria roenbergensis</name>
    <name type="common">Marine flagellate</name>
    <dbReference type="NCBI Taxonomy" id="33653"/>
    <lineage>
        <taxon>Eukaryota</taxon>
        <taxon>Sar</taxon>
        <taxon>Stramenopiles</taxon>
        <taxon>Bigyra</taxon>
        <taxon>Opalozoa</taxon>
        <taxon>Bicosoecida</taxon>
        <taxon>Cafeteriaceae</taxon>
        <taxon>Cafeteria</taxon>
    </lineage>
</organism>
<protein>
    <submittedName>
        <fullName evidence="2">Uncharacterized protein</fullName>
    </submittedName>
</protein>
<gene>
    <name evidence="2" type="ORF">FNF27_05545</name>
</gene>
<feature type="region of interest" description="Disordered" evidence="1">
    <location>
        <begin position="206"/>
        <end position="270"/>
    </location>
</feature>